<dbReference type="InterPro" id="IPR002121">
    <property type="entry name" value="HRDC_dom"/>
</dbReference>
<evidence type="ECO:0000256" key="3">
    <source>
        <dbReference type="ARBA" id="ARBA00005446"/>
    </source>
</evidence>
<dbReference type="SMART" id="SM00487">
    <property type="entry name" value="DEXDc"/>
    <property type="match status" value="1"/>
</dbReference>
<dbReference type="PANTHER" id="PTHR13710">
    <property type="entry name" value="DNA HELICASE RECQ FAMILY MEMBER"/>
    <property type="match status" value="1"/>
</dbReference>
<comment type="caution">
    <text evidence="20">The sequence shown here is derived from an EMBL/GenBank/DDBJ whole genome shotgun (WGS) entry which is preliminary data.</text>
</comment>
<evidence type="ECO:0000259" key="17">
    <source>
        <dbReference type="PROSITE" id="PS50967"/>
    </source>
</evidence>
<keyword evidence="8 20" id="KW-0347">Helicase</keyword>
<evidence type="ECO:0000256" key="5">
    <source>
        <dbReference type="ARBA" id="ARBA00022741"/>
    </source>
</evidence>
<dbReference type="InterPro" id="IPR018982">
    <property type="entry name" value="RQC_domain"/>
</dbReference>
<dbReference type="InterPro" id="IPR036390">
    <property type="entry name" value="WH_DNA-bd_sf"/>
</dbReference>
<dbReference type="PROSITE" id="PS51192">
    <property type="entry name" value="HELICASE_ATP_BIND_1"/>
    <property type="match status" value="1"/>
</dbReference>
<evidence type="ECO:0000256" key="12">
    <source>
        <dbReference type="ARBA" id="ARBA00023172"/>
    </source>
</evidence>
<accession>A0ABT8DEF0</accession>
<keyword evidence="13" id="KW-0234">DNA repair</keyword>
<dbReference type="NCBIfam" id="TIGR01389">
    <property type="entry name" value="recQ"/>
    <property type="match status" value="1"/>
</dbReference>
<gene>
    <name evidence="20" type="primary">recQ</name>
    <name evidence="20" type="ORF">QRD02_02110</name>
</gene>
<evidence type="ECO:0000256" key="14">
    <source>
        <dbReference type="ARBA" id="ARBA00023235"/>
    </source>
</evidence>
<dbReference type="NCBIfam" id="TIGR00614">
    <property type="entry name" value="recQ_fam"/>
    <property type="match status" value="1"/>
</dbReference>
<dbReference type="Gene3D" id="1.10.10.10">
    <property type="entry name" value="Winged helix-like DNA-binding domain superfamily/Winged helix DNA-binding domain"/>
    <property type="match status" value="1"/>
</dbReference>
<dbReference type="Pfam" id="PF00271">
    <property type="entry name" value="Helicase_C"/>
    <property type="match status" value="1"/>
</dbReference>
<dbReference type="InterPro" id="IPR036388">
    <property type="entry name" value="WH-like_DNA-bd_sf"/>
</dbReference>
<dbReference type="InterPro" id="IPR010997">
    <property type="entry name" value="HRDC-like_sf"/>
</dbReference>
<evidence type="ECO:0000256" key="11">
    <source>
        <dbReference type="ARBA" id="ARBA00023125"/>
    </source>
</evidence>
<evidence type="ECO:0000313" key="20">
    <source>
        <dbReference type="EMBL" id="MDN3723163.1"/>
    </source>
</evidence>
<keyword evidence="11" id="KW-0238">DNA-binding</keyword>
<evidence type="ECO:0000313" key="21">
    <source>
        <dbReference type="Proteomes" id="UP001244787"/>
    </source>
</evidence>
<keyword evidence="5" id="KW-0547">Nucleotide-binding</keyword>
<dbReference type="InterPro" id="IPR004589">
    <property type="entry name" value="DNA_helicase_ATP-dep_RecQ"/>
</dbReference>
<proteinExistence type="inferred from homology"/>
<evidence type="ECO:0000256" key="1">
    <source>
        <dbReference type="ARBA" id="ARBA00001946"/>
    </source>
</evidence>
<dbReference type="InterPro" id="IPR044876">
    <property type="entry name" value="HRDC_dom_sf"/>
</dbReference>
<comment type="cofactor">
    <cofactor evidence="2">
        <name>Zn(2+)</name>
        <dbReference type="ChEBI" id="CHEBI:29105"/>
    </cofactor>
</comment>
<dbReference type="GO" id="GO:0003678">
    <property type="term" value="F:DNA helicase activity"/>
    <property type="evidence" value="ECO:0007669"/>
    <property type="project" value="UniProtKB-EC"/>
</dbReference>
<evidence type="ECO:0000256" key="15">
    <source>
        <dbReference type="ARBA" id="ARBA00034617"/>
    </source>
</evidence>
<evidence type="ECO:0000256" key="2">
    <source>
        <dbReference type="ARBA" id="ARBA00001947"/>
    </source>
</evidence>
<dbReference type="InterPro" id="IPR014001">
    <property type="entry name" value="Helicase_ATP-bd"/>
</dbReference>
<feature type="domain" description="Helicase C-terminal" evidence="19">
    <location>
        <begin position="217"/>
        <end position="370"/>
    </location>
</feature>
<dbReference type="Gene3D" id="1.10.150.80">
    <property type="entry name" value="HRDC domain"/>
    <property type="match status" value="1"/>
</dbReference>
<comment type="similarity">
    <text evidence="3">Belongs to the helicase family. RecQ subfamily.</text>
</comment>
<dbReference type="CDD" id="cd17920">
    <property type="entry name" value="DEXHc_RecQ"/>
    <property type="match status" value="1"/>
</dbReference>
<evidence type="ECO:0000256" key="16">
    <source>
        <dbReference type="NCBIfam" id="TIGR01389"/>
    </source>
</evidence>
<dbReference type="Pfam" id="PF09382">
    <property type="entry name" value="RQC"/>
    <property type="match status" value="1"/>
</dbReference>
<comment type="cofactor">
    <cofactor evidence="1">
        <name>Mg(2+)</name>
        <dbReference type="ChEBI" id="CHEBI:18420"/>
    </cofactor>
</comment>
<dbReference type="EC" id="5.6.2.4" evidence="16"/>
<keyword evidence="6" id="KW-0227">DNA damage</keyword>
<comment type="catalytic activity">
    <reaction evidence="15">
        <text>Couples ATP hydrolysis with the unwinding of duplex DNA by translocating in the 3'-5' direction.</text>
        <dbReference type="EC" id="5.6.2.4"/>
    </reaction>
</comment>
<keyword evidence="9" id="KW-0862">Zinc</keyword>
<dbReference type="CDD" id="cd18794">
    <property type="entry name" value="SF2_C_RecQ"/>
    <property type="match status" value="1"/>
</dbReference>
<feature type="domain" description="HRDC" evidence="17">
    <location>
        <begin position="517"/>
        <end position="597"/>
    </location>
</feature>
<dbReference type="InterPro" id="IPR027417">
    <property type="entry name" value="P-loop_NTPase"/>
</dbReference>
<keyword evidence="10" id="KW-0067">ATP-binding</keyword>
<keyword evidence="7 20" id="KW-0378">Hydrolase</keyword>
<dbReference type="Proteomes" id="UP001244787">
    <property type="component" value="Unassembled WGS sequence"/>
</dbReference>
<dbReference type="Gene3D" id="3.40.50.300">
    <property type="entry name" value="P-loop containing nucleotide triphosphate hydrolases"/>
    <property type="match status" value="2"/>
</dbReference>
<dbReference type="Pfam" id="PF16124">
    <property type="entry name" value="RecQ_Zn_bind"/>
    <property type="match status" value="1"/>
</dbReference>
<dbReference type="SUPFAM" id="SSF46785">
    <property type="entry name" value="Winged helix' DNA-binding domain"/>
    <property type="match status" value="1"/>
</dbReference>
<dbReference type="EMBL" id="JAUGQQ010000001">
    <property type="protein sequence ID" value="MDN3723163.1"/>
    <property type="molecule type" value="Genomic_DNA"/>
</dbReference>
<evidence type="ECO:0000256" key="9">
    <source>
        <dbReference type="ARBA" id="ARBA00022833"/>
    </source>
</evidence>
<dbReference type="PROSITE" id="PS51194">
    <property type="entry name" value="HELICASE_CTER"/>
    <property type="match status" value="1"/>
</dbReference>
<keyword evidence="12" id="KW-0233">DNA recombination</keyword>
<dbReference type="InterPro" id="IPR032284">
    <property type="entry name" value="RecQ_Zn-bd"/>
</dbReference>
<dbReference type="SMART" id="SM00956">
    <property type="entry name" value="RQC"/>
    <property type="match status" value="1"/>
</dbReference>
<dbReference type="PANTHER" id="PTHR13710:SF105">
    <property type="entry name" value="ATP-DEPENDENT DNA HELICASE Q1"/>
    <property type="match status" value="1"/>
</dbReference>
<keyword evidence="14" id="KW-0413">Isomerase</keyword>
<dbReference type="GO" id="GO:0016787">
    <property type="term" value="F:hydrolase activity"/>
    <property type="evidence" value="ECO:0007669"/>
    <property type="project" value="UniProtKB-KW"/>
</dbReference>
<dbReference type="InterPro" id="IPR011545">
    <property type="entry name" value="DEAD/DEAH_box_helicase_dom"/>
</dbReference>
<name>A0ABT8DEF0_9FLAO</name>
<dbReference type="Pfam" id="PF14493">
    <property type="entry name" value="HTH_40"/>
    <property type="match status" value="1"/>
</dbReference>
<reference evidence="20 21" key="1">
    <citation type="submission" date="2023-06" db="EMBL/GenBank/DDBJ databases">
        <authorList>
            <person name="Ye Y.-Q."/>
            <person name="Du Z.-J."/>
        </authorList>
    </citation>
    <scope>NUCLEOTIDE SEQUENCE [LARGE SCALE GENOMIC DNA]</scope>
    <source>
        <strain evidence="20 21">SDUM287046</strain>
    </source>
</reference>
<evidence type="ECO:0000256" key="4">
    <source>
        <dbReference type="ARBA" id="ARBA00022723"/>
    </source>
</evidence>
<dbReference type="SMART" id="SM00341">
    <property type="entry name" value="HRDC"/>
    <property type="match status" value="1"/>
</dbReference>
<organism evidence="20 21">
    <name type="scientific">Aequorivita aurantiaca</name>
    <dbReference type="NCBI Taxonomy" id="3053356"/>
    <lineage>
        <taxon>Bacteria</taxon>
        <taxon>Pseudomonadati</taxon>
        <taxon>Bacteroidota</taxon>
        <taxon>Flavobacteriia</taxon>
        <taxon>Flavobacteriales</taxon>
        <taxon>Flavobacteriaceae</taxon>
        <taxon>Aequorivita</taxon>
    </lineage>
</organism>
<dbReference type="SMART" id="SM00490">
    <property type="entry name" value="HELICc"/>
    <property type="match status" value="1"/>
</dbReference>
<evidence type="ECO:0000259" key="18">
    <source>
        <dbReference type="PROSITE" id="PS51192"/>
    </source>
</evidence>
<evidence type="ECO:0000256" key="8">
    <source>
        <dbReference type="ARBA" id="ARBA00022806"/>
    </source>
</evidence>
<keyword evidence="21" id="KW-1185">Reference proteome</keyword>
<feature type="domain" description="Helicase ATP-binding" evidence="18">
    <location>
        <begin position="30"/>
        <end position="196"/>
    </location>
</feature>
<keyword evidence="4" id="KW-0479">Metal-binding</keyword>
<dbReference type="RefSeq" id="WP_290253244.1">
    <property type="nucleotide sequence ID" value="NZ_JAUGQQ010000001.1"/>
</dbReference>
<protein>
    <recommendedName>
        <fullName evidence="16">DNA helicase RecQ</fullName>
        <ecNumber evidence="16">5.6.2.4</ecNumber>
    </recommendedName>
</protein>
<dbReference type="Pfam" id="PF00270">
    <property type="entry name" value="DEAD"/>
    <property type="match status" value="1"/>
</dbReference>
<evidence type="ECO:0000256" key="6">
    <source>
        <dbReference type="ARBA" id="ARBA00022763"/>
    </source>
</evidence>
<evidence type="ECO:0000256" key="10">
    <source>
        <dbReference type="ARBA" id="ARBA00022840"/>
    </source>
</evidence>
<dbReference type="InterPro" id="IPR001650">
    <property type="entry name" value="Helicase_C-like"/>
</dbReference>
<evidence type="ECO:0000256" key="7">
    <source>
        <dbReference type="ARBA" id="ARBA00022801"/>
    </source>
</evidence>
<dbReference type="SUPFAM" id="SSF47819">
    <property type="entry name" value="HRDC-like"/>
    <property type="match status" value="1"/>
</dbReference>
<dbReference type="Pfam" id="PF00570">
    <property type="entry name" value="HRDC"/>
    <property type="match status" value="1"/>
</dbReference>
<dbReference type="InterPro" id="IPR006293">
    <property type="entry name" value="DNA_helicase_ATP-dep_RecQ_bac"/>
</dbReference>
<dbReference type="PROSITE" id="PS50967">
    <property type="entry name" value="HRDC"/>
    <property type="match status" value="1"/>
</dbReference>
<evidence type="ECO:0000259" key="19">
    <source>
        <dbReference type="PROSITE" id="PS51194"/>
    </source>
</evidence>
<dbReference type="SUPFAM" id="SSF52540">
    <property type="entry name" value="P-loop containing nucleoside triphosphate hydrolases"/>
    <property type="match status" value="1"/>
</dbReference>
<dbReference type="InterPro" id="IPR029491">
    <property type="entry name" value="Helicase_HTH"/>
</dbReference>
<sequence>METTTQHPIFDLLKTHFGYDQFLPNQEEIINNVLDQKDTIAIMPTGGGKSLCYQLPALALDGTAIVISPLIALMKDQVDALKANGISAAFFNSSQPYEAQQQILKNLQNGELKLLYVAPESLPQLNFILNSIKISLFAIDEAHCISTWGHDFRPAYTQLKSLKEQFPKIPLIALTATADRATREDIANQLTIPNAKIFIASFDRPNLYLDVRPGQNRNKQILDFLKRHRDENGIIYCLSRKSTEKLAATLSANGYRTEAYHAGLTSEERTQIQENFLNDSTPIIVATIAFGMGIDKSNVRWVIHYNMPKNIDGYYQEIGRSGRDGSPADTILFYSFADVIMLRKFAEGSETETYQLAKLERMQQYAEALSCRRKALLGYFGEHITEDCGNCDICKTPPKYFDGTLIAQKVCSAVARLQEQEALGMVLDVLRGSQNAQVFDKGYQRLKTFGAAKDIPWRDLQQYAIQLLNQGVLQIYFHENGRLLLTPLAKKVLFEEKKVRLANLLQEKEQPAIEKVKRKRAELFHKLRQLRLKLAQEINKPAFVVFSDATLEDMEHKQPRTREEFAAISGVGAAKLEKYADDFLKVINRHLDSLDTNIPTHERSFRMFVEENYSPLEIAEKRGLSEDSVYGHFIKMHQLGSDFDFSQFITSEEIQQVKKAEKTLEKPEALKPYFEYFDGKIPYWKIKLGLYL</sequence>
<evidence type="ECO:0000256" key="13">
    <source>
        <dbReference type="ARBA" id="ARBA00023204"/>
    </source>
</evidence>